<dbReference type="BioCyc" id="RCHA213810:RUM_RS08615-MONOMER"/>
<organism evidence="1 2">
    <name type="scientific">Ruminococcus champanellensis (strain DSM 18848 / JCM 17042 / KCTC 15320 / 18P13)</name>
    <dbReference type="NCBI Taxonomy" id="213810"/>
    <lineage>
        <taxon>Bacteria</taxon>
        <taxon>Bacillati</taxon>
        <taxon>Bacillota</taxon>
        <taxon>Clostridia</taxon>
        <taxon>Eubacteriales</taxon>
        <taxon>Oscillospiraceae</taxon>
        <taxon>Ruminococcus</taxon>
    </lineage>
</organism>
<dbReference type="PATRIC" id="fig|213810.4.peg.1672"/>
<keyword evidence="2" id="KW-1185">Reference proteome</keyword>
<evidence type="ECO:0000313" key="2">
    <source>
        <dbReference type="Proteomes" id="UP000007054"/>
    </source>
</evidence>
<protein>
    <submittedName>
        <fullName evidence="1">Uncharacterized protein</fullName>
    </submittedName>
</protein>
<reference evidence="1" key="1">
    <citation type="submission" date="2010-03" db="EMBL/GenBank/DDBJ databases">
        <title>The genome sequence of Ruminococcus sp. 18P13.</title>
        <authorList>
            <consortium name="metaHIT consortium -- http://www.metahit.eu/"/>
            <person name="Pajon A."/>
            <person name="Turner K."/>
            <person name="Parkhill J."/>
            <person name="Bernalier A."/>
        </authorList>
    </citation>
    <scope>NUCLEOTIDE SEQUENCE [LARGE SCALE GENOMIC DNA]</scope>
    <source>
        <strain evidence="1">Type strain: 18P13</strain>
    </source>
</reference>
<reference evidence="1" key="2">
    <citation type="submission" date="2010-03" db="EMBL/GenBank/DDBJ databases">
        <authorList>
            <person name="Pajon A."/>
        </authorList>
    </citation>
    <scope>NUCLEOTIDE SEQUENCE</scope>
    <source>
        <strain evidence="1">Type strain: 18P13</strain>
    </source>
</reference>
<proteinExistence type="predicted"/>
<dbReference type="AlphaFoldDB" id="D4LDY9"/>
<accession>D4LDY9</accession>
<dbReference type="GeneID" id="83156462"/>
<gene>
    <name evidence="1" type="ordered locus">RUM_17750</name>
</gene>
<evidence type="ECO:0000313" key="1">
    <source>
        <dbReference type="EMBL" id="CBL17834.1"/>
    </source>
</evidence>
<dbReference type="Proteomes" id="UP000007054">
    <property type="component" value="Chromosome"/>
</dbReference>
<dbReference type="HOGENOM" id="CLU_1676563_0_0_9"/>
<dbReference type="KEGG" id="rch:RUM_17750"/>
<sequence length="157" mass="16673">MIEILETDNVNLGRQKANTNFETIQTHLDSQENPHGVTAVQAGALPLAAWNTVWDAGQDLNTVLTTGTYAAPTNAIAAACTNLPEGYTASGQAFKLIVETTSTVNFLRQTLIGRTGVMYARTYNVSSAAFSGWEKYVMSSELAALEARVAALEGAGT</sequence>
<name>D4LDY9_RUMC1</name>
<dbReference type="RefSeq" id="WP_015558740.1">
    <property type="nucleotide sequence ID" value="NC_021039.1"/>
</dbReference>
<dbReference type="EMBL" id="FP929052">
    <property type="protein sequence ID" value="CBL17834.1"/>
    <property type="molecule type" value="Genomic_DNA"/>
</dbReference>
<dbReference type="CDD" id="cd19958">
    <property type="entry name" value="pyocin_knob"/>
    <property type="match status" value="1"/>
</dbReference>